<dbReference type="InterPro" id="IPR038488">
    <property type="entry name" value="Integrase_DNA-bd_sf"/>
</dbReference>
<dbReference type="InterPro" id="IPR050808">
    <property type="entry name" value="Phage_Integrase"/>
</dbReference>
<feature type="domain" description="Integrase DNA-binding" evidence="3">
    <location>
        <begin position="8"/>
        <end position="75"/>
    </location>
</feature>
<dbReference type="PANTHER" id="PTHR30629">
    <property type="entry name" value="PROPHAGE INTEGRASE"/>
    <property type="match status" value="1"/>
</dbReference>
<protein>
    <submittedName>
        <fullName evidence="4">Prophage CP4-57 integrase</fullName>
    </submittedName>
</protein>
<dbReference type="Gene3D" id="3.30.160.390">
    <property type="entry name" value="Integrase, DNA-binding domain"/>
    <property type="match status" value="1"/>
</dbReference>
<dbReference type="EMBL" id="CABEEZ010000069">
    <property type="protein sequence ID" value="VTR31150.1"/>
    <property type="molecule type" value="Genomic_DNA"/>
</dbReference>
<reference evidence="4" key="1">
    <citation type="submission" date="2019-05" db="EMBL/GenBank/DDBJ databases">
        <authorList>
            <consortium name="Pathogen Informatics"/>
        </authorList>
    </citation>
    <scope>NUCLEOTIDE SEQUENCE [LARGE SCALE GENOMIC DNA]</scope>
    <source>
        <strain evidence="4">NCTC12965</strain>
    </source>
</reference>
<dbReference type="AlphaFoldDB" id="A0A4U9UD39"/>
<evidence type="ECO:0000256" key="2">
    <source>
        <dbReference type="ARBA" id="ARBA00022908"/>
    </source>
</evidence>
<gene>
    <name evidence="4" type="primary">intA_2</name>
    <name evidence="4" type="ORF">NCTC12965_03166</name>
</gene>
<evidence type="ECO:0000313" key="4">
    <source>
        <dbReference type="EMBL" id="VTR31150.1"/>
    </source>
</evidence>
<comment type="similarity">
    <text evidence="1">Belongs to the 'phage' integrase family.</text>
</comment>
<dbReference type="GO" id="GO:0015074">
    <property type="term" value="P:DNA integration"/>
    <property type="evidence" value="ECO:0007669"/>
    <property type="project" value="UniProtKB-KW"/>
</dbReference>
<keyword evidence="2" id="KW-0229">DNA integration</keyword>
<evidence type="ECO:0000256" key="1">
    <source>
        <dbReference type="ARBA" id="ARBA00008857"/>
    </source>
</evidence>
<evidence type="ECO:0000259" key="3">
    <source>
        <dbReference type="Pfam" id="PF13356"/>
    </source>
</evidence>
<accession>A0A4U9UD39</accession>
<sequence>MAKIAKKLTDTEIKNTKPAEKEINLFDGDGLMLRIAPLSKGGKKNWYFRYAVPVTKKRTKMSLGTYPHLTLAKARLYVMNTYRCWQMVSIRKSTTTIKLMLLRMPLSTRYKRLLGNG</sequence>
<name>A0A4U9UD39_SERFO</name>
<organism evidence="4">
    <name type="scientific">Serratia fonticola</name>
    <dbReference type="NCBI Taxonomy" id="47917"/>
    <lineage>
        <taxon>Bacteria</taxon>
        <taxon>Pseudomonadati</taxon>
        <taxon>Pseudomonadota</taxon>
        <taxon>Gammaproteobacteria</taxon>
        <taxon>Enterobacterales</taxon>
        <taxon>Yersiniaceae</taxon>
        <taxon>Serratia</taxon>
    </lineage>
</organism>
<dbReference type="PANTHER" id="PTHR30629:SF6">
    <property type="entry name" value="PROPHAGE INTEGRASE INTA-RELATED"/>
    <property type="match status" value="1"/>
</dbReference>
<dbReference type="Pfam" id="PF13356">
    <property type="entry name" value="Arm-DNA-bind_3"/>
    <property type="match status" value="1"/>
</dbReference>
<dbReference type="InterPro" id="IPR025166">
    <property type="entry name" value="Integrase_DNA_bind_dom"/>
</dbReference>
<proteinExistence type="inferred from homology"/>